<organism evidence="1 2">
    <name type="scientific">Roseovarius litoreus</name>
    <dbReference type="NCBI Taxonomy" id="1155722"/>
    <lineage>
        <taxon>Bacteria</taxon>
        <taxon>Pseudomonadati</taxon>
        <taxon>Pseudomonadota</taxon>
        <taxon>Alphaproteobacteria</taxon>
        <taxon>Rhodobacterales</taxon>
        <taxon>Roseobacteraceae</taxon>
        <taxon>Roseovarius</taxon>
    </lineage>
</organism>
<dbReference type="Proteomes" id="UP000322545">
    <property type="component" value="Unassembled WGS sequence"/>
</dbReference>
<evidence type="ECO:0000313" key="1">
    <source>
        <dbReference type="EMBL" id="SHL87857.1"/>
    </source>
</evidence>
<dbReference type="AlphaFoldDB" id="A0A1M7E7Y9"/>
<reference evidence="1 2" key="1">
    <citation type="submission" date="2016-11" db="EMBL/GenBank/DDBJ databases">
        <authorList>
            <person name="Varghese N."/>
            <person name="Submissions S."/>
        </authorList>
    </citation>
    <scope>NUCLEOTIDE SEQUENCE [LARGE SCALE GENOMIC DNA]</scope>
    <source>
        <strain evidence="1 2">DSM 28249</strain>
    </source>
</reference>
<proteinExistence type="predicted"/>
<name>A0A1M7E7Y9_9RHOB</name>
<evidence type="ECO:0000313" key="2">
    <source>
        <dbReference type="Proteomes" id="UP000322545"/>
    </source>
</evidence>
<keyword evidence="2" id="KW-1185">Reference proteome</keyword>
<sequence>MTRATPQGMRRARRAWAAALRKHIKRGHVYIPEIQHDYWCTIYTNERVCTCNPDRVLKDIEGRTLARVEGAGPYNPLELVGAMK</sequence>
<dbReference type="RefSeq" id="WP_149779033.1">
    <property type="nucleotide sequence ID" value="NZ_FRCB01000003.1"/>
</dbReference>
<dbReference type="EMBL" id="FRCB01000003">
    <property type="protein sequence ID" value="SHL87857.1"/>
    <property type="molecule type" value="Genomic_DNA"/>
</dbReference>
<accession>A0A1M7E7Y9</accession>
<gene>
    <name evidence="1" type="ORF">SAMN05443432_103241</name>
</gene>
<protein>
    <submittedName>
        <fullName evidence="1">Uncharacterized protein</fullName>
    </submittedName>
</protein>